<proteinExistence type="predicted"/>
<dbReference type="Proteomes" id="UP001293593">
    <property type="component" value="Unassembled WGS sequence"/>
</dbReference>
<feature type="region of interest" description="Disordered" evidence="1">
    <location>
        <begin position="86"/>
        <end position="107"/>
    </location>
</feature>
<evidence type="ECO:0008006" key="5">
    <source>
        <dbReference type="Google" id="ProtNLM"/>
    </source>
</evidence>
<evidence type="ECO:0000313" key="4">
    <source>
        <dbReference type="Proteomes" id="UP001293593"/>
    </source>
</evidence>
<accession>A0AAE1KCD0</accession>
<feature type="transmembrane region" description="Helical" evidence="2">
    <location>
        <begin position="12"/>
        <end position="34"/>
    </location>
</feature>
<dbReference type="AlphaFoldDB" id="A0AAE1KCD0"/>
<feature type="compositionally biased region" description="Polar residues" evidence="1">
    <location>
        <begin position="88"/>
        <end position="100"/>
    </location>
</feature>
<dbReference type="PANTHER" id="PTHR34964">
    <property type="entry name" value="MEMBRANE LIPOPROTEIN-RELATED"/>
    <property type="match status" value="1"/>
</dbReference>
<gene>
    <name evidence="3" type="ORF">QN277_022947</name>
</gene>
<reference evidence="3" key="1">
    <citation type="submission" date="2023-10" db="EMBL/GenBank/DDBJ databases">
        <title>Chromosome-level genome of the transformable northern wattle, Acacia crassicarpa.</title>
        <authorList>
            <person name="Massaro I."/>
            <person name="Sinha N.R."/>
            <person name="Poethig S."/>
            <person name="Leichty A.R."/>
        </authorList>
    </citation>
    <scope>NUCLEOTIDE SEQUENCE</scope>
    <source>
        <strain evidence="3">Acra3RX</strain>
        <tissue evidence="3">Leaf</tissue>
    </source>
</reference>
<keyword evidence="2" id="KW-1133">Transmembrane helix</keyword>
<keyword evidence="4" id="KW-1185">Reference proteome</keyword>
<keyword evidence="2" id="KW-0472">Membrane</keyword>
<keyword evidence="2" id="KW-0812">Transmembrane</keyword>
<feature type="transmembrane region" description="Helical" evidence="2">
    <location>
        <begin position="46"/>
        <end position="67"/>
    </location>
</feature>
<protein>
    <recommendedName>
        <fullName evidence="5">Membrane lipoprotein</fullName>
    </recommendedName>
</protein>
<sequence>MGDNRKNDVRIYIIFVVFFICSITGGILLCLYIFLPSANSDSGSWFAILGLVLVAIPWIVWFVIYMYQCFKPITLIDAGGKFRESINHDNNNNQPSSDTPKSPAAPCEAVARPSVSSYEYLTPHSQNNSGGGGERHVHFGAVMVMENVSSHGSISSHDQIHHHKATGEEFFEGLEGKELEDVMSETERPLTSVTRS</sequence>
<comment type="caution">
    <text evidence="3">The sequence shown here is derived from an EMBL/GenBank/DDBJ whole genome shotgun (WGS) entry which is preliminary data.</text>
</comment>
<evidence type="ECO:0000313" key="3">
    <source>
        <dbReference type="EMBL" id="KAK4269840.1"/>
    </source>
</evidence>
<dbReference type="EMBL" id="JAWXYG010000006">
    <property type="protein sequence ID" value="KAK4269840.1"/>
    <property type="molecule type" value="Genomic_DNA"/>
</dbReference>
<name>A0AAE1KCD0_9FABA</name>
<dbReference type="PANTHER" id="PTHR34964:SF14">
    <property type="entry name" value="MEMBRANE LIPOPROTEIN"/>
    <property type="match status" value="1"/>
</dbReference>
<evidence type="ECO:0000256" key="2">
    <source>
        <dbReference type="SAM" id="Phobius"/>
    </source>
</evidence>
<evidence type="ECO:0000256" key="1">
    <source>
        <dbReference type="SAM" id="MobiDB-lite"/>
    </source>
</evidence>
<organism evidence="3 4">
    <name type="scientific">Acacia crassicarpa</name>
    <name type="common">northern wattle</name>
    <dbReference type="NCBI Taxonomy" id="499986"/>
    <lineage>
        <taxon>Eukaryota</taxon>
        <taxon>Viridiplantae</taxon>
        <taxon>Streptophyta</taxon>
        <taxon>Embryophyta</taxon>
        <taxon>Tracheophyta</taxon>
        <taxon>Spermatophyta</taxon>
        <taxon>Magnoliopsida</taxon>
        <taxon>eudicotyledons</taxon>
        <taxon>Gunneridae</taxon>
        <taxon>Pentapetalae</taxon>
        <taxon>rosids</taxon>
        <taxon>fabids</taxon>
        <taxon>Fabales</taxon>
        <taxon>Fabaceae</taxon>
        <taxon>Caesalpinioideae</taxon>
        <taxon>mimosoid clade</taxon>
        <taxon>Acacieae</taxon>
        <taxon>Acacia</taxon>
    </lineage>
</organism>